<dbReference type="Gene3D" id="3.30.250.20">
    <property type="entry name" value="L1 transposable element, C-terminal domain"/>
    <property type="match status" value="1"/>
</dbReference>
<feature type="compositionally biased region" description="Low complexity" evidence="1">
    <location>
        <begin position="134"/>
        <end position="148"/>
    </location>
</feature>
<evidence type="ECO:0000313" key="3">
    <source>
        <dbReference type="Proteomes" id="UP001066276"/>
    </source>
</evidence>
<evidence type="ECO:0000313" key="2">
    <source>
        <dbReference type="EMBL" id="KAJ1158228.1"/>
    </source>
</evidence>
<dbReference type="AlphaFoldDB" id="A0AAV7S271"/>
<dbReference type="EMBL" id="JANPWB010000009">
    <property type="protein sequence ID" value="KAJ1158228.1"/>
    <property type="molecule type" value="Genomic_DNA"/>
</dbReference>
<accession>A0AAV7S271</accession>
<gene>
    <name evidence="2" type="ORF">NDU88_010922</name>
</gene>
<feature type="compositionally biased region" description="Basic residues" evidence="1">
    <location>
        <begin position="87"/>
        <end position="99"/>
    </location>
</feature>
<name>A0AAV7S271_PLEWA</name>
<evidence type="ECO:0000256" key="1">
    <source>
        <dbReference type="SAM" id="MobiDB-lite"/>
    </source>
</evidence>
<keyword evidence="3" id="KW-1185">Reference proteome</keyword>
<protein>
    <submittedName>
        <fullName evidence="2">Uncharacterized protein</fullName>
    </submittedName>
</protein>
<dbReference type="Proteomes" id="UP001066276">
    <property type="component" value="Chromosome 5"/>
</dbReference>
<reference evidence="2" key="1">
    <citation type="journal article" date="2022" name="bioRxiv">
        <title>Sequencing and chromosome-scale assembly of the giantPleurodeles waltlgenome.</title>
        <authorList>
            <person name="Brown T."/>
            <person name="Elewa A."/>
            <person name="Iarovenko S."/>
            <person name="Subramanian E."/>
            <person name="Araus A.J."/>
            <person name="Petzold A."/>
            <person name="Susuki M."/>
            <person name="Suzuki K.-i.T."/>
            <person name="Hayashi T."/>
            <person name="Toyoda A."/>
            <person name="Oliveira C."/>
            <person name="Osipova E."/>
            <person name="Leigh N.D."/>
            <person name="Simon A."/>
            <person name="Yun M.H."/>
        </authorList>
    </citation>
    <scope>NUCLEOTIDE SEQUENCE</scope>
    <source>
        <strain evidence="2">20211129_DDA</strain>
        <tissue evidence="2">Liver</tissue>
    </source>
</reference>
<proteinExistence type="predicted"/>
<feature type="region of interest" description="Disordered" evidence="1">
    <location>
        <begin position="130"/>
        <end position="156"/>
    </location>
</feature>
<sequence length="156" mass="17436">MEALLRMVQLQQQSYAGVKRKLRDLGYTYMLLYPAKLEVLHAGRAHFFQSPQAVWDWLERSNGTGPPRSPRRASGGKPQGLEEVRTAVHRSTRRHRTGRGSRVIVCLSGTLTLERKRQEREEAKLLVQTVTSEASLRSGSPGAASGLSPEREAEIT</sequence>
<comment type="caution">
    <text evidence="2">The sequence shown here is derived from an EMBL/GenBank/DDBJ whole genome shotgun (WGS) entry which is preliminary data.</text>
</comment>
<organism evidence="2 3">
    <name type="scientific">Pleurodeles waltl</name>
    <name type="common">Iberian ribbed newt</name>
    <dbReference type="NCBI Taxonomy" id="8319"/>
    <lineage>
        <taxon>Eukaryota</taxon>
        <taxon>Metazoa</taxon>
        <taxon>Chordata</taxon>
        <taxon>Craniata</taxon>
        <taxon>Vertebrata</taxon>
        <taxon>Euteleostomi</taxon>
        <taxon>Amphibia</taxon>
        <taxon>Batrachia</taxon>
        <taxon>Caudata</taxon>
        <taxon>Salamandroidea</taxon>
        <taxon>Salamandridae</taxon>
        <taxon>Pleurodelinae</taxon>
        <taxon>Pleurodeles</taxon>
    </lineage>
</organism>
<dbReference type="InterPro" id="IPR042566">
    <property type="entry name" value="L1_C"/>
</dbReference>
<feature type="region of interest" description="Disordered" evidence="1">
    <location>
        <begin position="59"/>
        <end position="99"/>
    </location>
</feature>